<dbReference type="Proteomes" id="UP001597168">
    <property type="component" value="Unassembled WGS sequence"/>
</dbReference>
<accession>A0ABW3QUG1</accession>
<dbReference type="InterPro" id="IPR001869">
    <property type="entry name" value="Thiol_cytolysin"/>
</dbReference>
<feature type="compositionally biased region" description="Polar residues" evidence="1">
    <location>
        <begin position="1"/>
        <end position="15"/>
    </location>
</feature>
<evidence type="ECO:0000313" key="2">
    <source>
        <dbReference type="EMBL" id="MFD1148487.1"/>
    </source>
</evidence>
<feature type="region of interest" description="Disordered" evidence="1">
    <location>
        <begin position="1"/>
        <end position="27"/>
    </location>
</feature>
<gene>
    <name evidence="2" type="ORF">ACFQ3T_15250</name>
</gene>
<dbReference type="SUPFAM" id="SSF56978">
    <property type="entry name" value="Perfringolysin"/>
    <property type="match status" value="1"/>
</dbReference>
<dbReference type="EMBL" id="JBHTLK010000066">
    <property type="protein sequence ID" value="MFD1148487.1"/>
    <property type="molecule type" value="Genomic_DNA"/>
</dbReference>
<evidence type="ECO:0000256" key="1">
    <source>
        <dbReference type="SAM" id="MobiDB-lite"/>
    </source>
</evidence>
<name>A0ABW3QUG1_9PSEU</name>
<reference evidence="3" key="1">
    <citation type="journal article" date="2019" name="Int. J. Syst. Evol. Microbiol.">
        <title>The Global Catalogue of Microorganisms (GCM) 10K type strain sequencing project: providing services to taxonomists for standard genome sequencing and annotation.</title>
        <authorList>
            <consortium name="The Broad Institute Genomics Platform"/>
            <consortium name="The Broad Institute Genome Sequencing Center for Infectious Disease"/>
            <person name="Wu L."/>
            <person name="Ma J."/>
        </authorList>
    </citation>
    <scope>NUCLEOTIDE SEQUENCE [LARGE SCALE GENOMIC DNA]</scope>
    <source>
        <strain evidence="3">CCUG 60214</strain>
    </source>
</reference>
<dbReference type="InterPro" id="IPR036359">
    <property type="entry name" value="Thiol_cytolysin_sf"/>
</dbReference>
<proteinExistence type="predicted"/>
<comment type="caution">
    <text evidence="2">The sequence shown here is derived from an EMBL/GenBank/DDBJ whole genome shotgun (WGS) entry which is preliminary data.</text>
</comment>
<dbReference type="Pfam" id="PF01289">
    <property type="entry name" value="Thiol_cytolysin"/>
    <property type="match status" value="1"/>
</dbReference>
<keyword evidence="3" id="KW-1185">Reference proteome</keyword>
<dbReference type="InterPro" id="IPR036363">
    <property type="entry name" value="Thiol_cytolysin_ab_sf"/>
</dbReference>
<evidence type="ECO:0000313" key="3">
    <source>
        <dbReference type="Proteomes" id="UP001597168"/>
    </source>
</evidence>
<dbReference type="Gene3D" id="3.40.30.40">
    <property type="entry name" value="Perfringolysin"/>
    <property type="match status" value="1"/>
</dbReference>
<organism evidence="2 3">
    <name type="scientific">Saccharothrix hoggarensis</name>
    <dbReference type="NCBI Taxonomy" id="913853"/>
    <lineage>
        <taxon>Bacteria</taxon>
        <taxon>Bacillati</taxon>
        <taxon>Actinomycetota</taxon>
        <taxon>Actinomycetes</taxon>
        <taxon>Pseudonocardiales</taxon>
        <taxon>Pseudonocardiaceae</taxon>
        <taxon>Saccharothrix</taxon>
    </lineage>
</organism>
<sequence length="614" mass="66843">MAIADQSATTLSSADSDGEVLTYQPGAPLQWAPVPDADRYLVQLPQDSRSPYGSPPPPPVVLNAEQCSIQVSADMSEPVLIRALRGDVVVSTTVAINADDANEPADMNNYLTEKVRDWSSLVSEYPTRRRQESIGPVVEESSGKWYVVERTEVDVRTTPDKLLMPNPSLAALWSGCLVEGAKAKLGELSVVPIAAADRTRITIDTDLSGTGDISAADIAASRNAVNQARVNLLKEKQSPAGDMYFNMVESESLEAALLEMGVSASYFGMKGEVSGSTEVKSKQTNIVACFIQRVYTTTCQIKPSPGDWFAPSFTKKKLATLIRQGAIGEENPPLLVSDVTFGRWLIFQFKTTENSKNAKAAIKASYEGLASVSAELKAEYEKTLREGQTTVYSSGGNASDVHRLIAQGKIAEYFKAEEAPSLDKYAITGFALRSLATRDVARMGESARYTIVSRELASAPAEWAEVYCMGGLQLLPPELSKFDSVTKSLDEMIKVAHTLGPLSFECGGKVHKGVLKPRDFGSTFSNRQRSKLGLSAGQLALELSVRIRDNDGNEVLKAPVTYSYVRPSPQHVFGLPASYHWVHMVEVTDEVLKKTGYKDPNWHFTGTFGVECKR</sequence>
<dbReference type="Gene3D" id="3.90.840.10">
    <property type="entry name" value="Thiol-activated cytolysin superfamily/Thiol-activated cytolysin, alpha-beta domain"/>
    <property type="match status" value="1"/>
</dbReference>
<protein>
    <submittedName>
        <fullName evidence="2">Thiol-activated cytolysin family protein</fullName>
    </submittedName>
</protein>
<dbReference type="Gene3D" id="3.30.1040.20">
    <property type="match status" value="1"/>
</dbReference>
<dbReference type="RefSeq" id="WP_380723912.1">
    <property type="nucleotide sequence ID" value="NZ_JBHTLK010000066.1"/>
</dbReference>
<dbReference type="PRINTS" id="PR01400">
    <property type="entry name" value="TACYTOLYSIN"/>
</dbReference>